<dbReference type="EMBL" id="DSOK01000331">
    <property type="protein sequence ID" value="HEN16156.1"/>
    <property type="molecule type" value="Genomic_DNA"/>
</dbReference>
<dbReference type="SUPFAM" id="SSF50156">
    <property type="entry name" value="PDZ domain-like"/>
    <property type="match status" value="1"/>
</dbReference>
<evidence type="ECO:0000256" key="3">
    <source>
        <dbReference type="SAM" id="MobiDB-lite"/>
    </source>
</evidence>
<dbReference type="PANTHER" id="PTHR43343:SF3">
    <property type="entry name" value="PROTEASE DO-LIKE 8, CHLOROPLASTIC"/>
    <property type="match status" value="1"/>
</dbReference>
<dbReference type="PANTHER" id="PTHR43343">
    <property type="entry name" value="PEPTIDASE S12"/>
    <property type="match status" value="1"/>
</dbReference>
<feature type="region of interest" description="Disordered" evidence="3">
    <location>
        <begin position="75"/>
        <end position="94"/>
    </location>
</feature>
<sequence>MSHHKLFSLCSLALIVGLGVGASWTHWARNTVHADNADSRGDSLYSELSRDAQPLRLISQSLSKVASATSTSVVHIQSERKTHSRGRVEETGSGVVMSSAHRPGLFVVTNRHVIDGAVNEDIHIQLYDGREIHPEQVWSDPATDLAVLQISATGIIPARWGDSNQVEIGHLVLAMGSPFGLSRSVTLGIISAKGRRQLKLGTADVINQDFLQTDAAINPGNSGGPLIDLAGQVIGINTAIASSSGGNEGIGFSIPSNLAQRVMEQLLEHGEVRRAYLGVRLDPQFDQRTANQLKLDRVRGARVTEVYPNTPAARARLQIDDVVLTFDGIEIQDENHLINLVSLTPIGRQIKLGVWRNAARTTLTITLADRNDLKATVEAQEPPNR</sequence>
<feature type="domain" description="PDZ" evidence="4">
    <location>
        <begin position="266"/>
        <end position="358"/>
    </location>
</feature>
<gene>
    <name evidence="5" type="ORF">ENQ76_11895</name>
</gene>
<proteinExistence type="predicted"/>
<dbReference type="GO" id="GO:0006508">
    <property type="term" value="P:proteolysis"/>
    <property type="evidence" value="ECO:0007669"/>
    <property type="project" value="UniProtKB-KW"/>
</dbReference>
<dbReference type="PROSITE" id="PS50106">
    <property type="entry name" value="PDZ"/>
    <property type="match status" value="1"/>
</dbReference>
<dbReference type="InterPro" id="IPR001940">
    <property type="entry name" value="Peptidase_S1C"/>
</dbReference>
<dbReference type="AlphaFoldDB" id="A0A7C2PBA4"/>
<feature type="compositionally biased region" description="Basic and acidic residues" evidence="3">
    <location>
        <begin position="77"/>
        <end position="90"/>
    </location>
</feature>
<protein>
    <submittedName>
        <fullName evidence="5">PDZ domain-containing protein</fullName>
    </submittedName>
</protein>
<dbReference type="Pfam" id="PF13180">
    <property type="entry name" value="PDZ_2"/>
    <property type="match status" value="1"/>
</dbReference>
<dbReference type="InterPro" id="IPR036034">
    <property type="entry name" value="PDZ_sf"/>
</dbReference>
<comment type="caution">
    <text evidence="5">The sequence shown here is derived from an EMBL/GenBank/DDBJ whole genome shotgun (WGS) entry which is preliminary data.</text>
</comment>
<dbReference type="PRINTS" id="PR00834">
    <property type="entry name" value="PROTEASES2C"/>
</dbReference>
<keyword evidence="2" id="KW-0378">Hydrolase</keyword>
<dbReference type="GO" id="GO:0004252">
    <property type="term" value="F:serine-type endopeptidase activity"/>
    <property type="evidence" value="ECO:0007669"/>
    <property type="project" value="InterPro"/>
</dbReference>
<accession>A0A7C2PBA4</accession>
<organism evidence="5">
    <name type="scientific">Schlesneria paludicola</name>
    <dbReference type="NCBI Taxonomy" id="360056"/>
    <lineage>
        <taxon>Bacteria</taxon>
        <taxon>Pseudomonadati</taxon>
        <taxon>Planctomycetota</taxon>
        <taxon>Planctomycetia</taxon>
        <taxon>Planctomycetales</taxon>
        <taxon>Planctomycetaceae</taxon>
        <taxon>Schlesneria</taxon>
    </lineage>
</organism>
<dbReference type="Gene3D" id="2.40.10.120">
    <property type="match status" value="1"/>
</dbReference>
<dbReference type="SMART" id="SM00228">
    <property type="entry name" value="PDZ"/>
    <property type="match status" value="1"/>
</dbReference>
<keyword evidence="1" id="KW-0645">Protease</keyword>
<dbReference type="Gene3D" id="2.30.42.10">
    <property type="match status" value="1"/>
</dbReference>
<dbReference type="Pfam" id="PF13365">
    <property type="entry name" value="Trypsin_2"/>
    <property type="match status" value="1"/>
</dbReference>
<reference evidence="5" key="1">
    <citation type="journal article" date="2020" name="mSystems">
        <title>Genome- and Community-Level Interaction Insights into Carbon Utilization and Element Cycling Functions of Hydrothermarchaeota in Hydrothermal Sediment.</title>
        <authorList>
            <person name="Zhou Z."/>
            <person name="Liu Y."/>
            <person name="Xu W."/>
            <person name="Pan J."/>
            <person name="Luo Z.H."/>
            <person name="Li M."/>
        </authorList>
    </citation>
    <scope>NUCLEOTIDE SEQUENCE [LARGE SCALE GENOMIC DNA]</scope>
    <source>
        <strain evidence="5">SpSt-339</strain>
    </source>
</reference>
<dbReference type="SUPFAM" id="SSF50494">
    <property type="entry name" value="Trypsin-like serine proteases"/>
    <property type="match status" value="1"/>
</dbReference>
<dbReference type="InterPro" id="IPR001478">
    <property type="entry name" value="PDZ"/>
</dbReference>
<evidence type="ECO:0000313" key="5">
    <source>
        <dbReference type="EMBL" id="HEN16156.1"/>
    </source>
</evidence>
<evidence type="ECO:0000256" key="2">
    <source>
        <dbReference type="ARBA" id="ARBA00022801"/>
    </source>
</evidence>
<evidence type="ECO:0000256" key="1">
    <source>
        <dbReference type="ARBA" id="ARBA00022670"/>
    </source>
</evidence>
<dbReference type="InterPro" id="IPR051201">
    <property type="entry name" value="Chloro_Bact_Ser_Proteases"/>
</dbReference>
<name>A0A7C2PBA4_9PLAN</name>
<evidence type="ECO:0000259" key="4">
    <source>
        <dbReference type="PROSITE" id="PS50106"/>
    </source>
</evidence>
<dbReference type="InterPro" id="IPR009003">
    <property type="entry name" value="Peptidase_S1_PA"/>
</dbReference>